<sequence length="43" mass="5196">MESGLLMTVLILIILMRFILWSCFNVYLDYKLAQRFPEKRKDS</sequence>
<reference evidence="3" key="1">
    <citation type="submission" date="2025-08" db="UniProtKB">
        <authorList>
            <consortium name="RefSeq"/>
        </authorList>
    </citation>
    <scope>IDENTIFICATION</scope>
    <source>
        <tissue evidence="3">Blood</tissue>
    </source>
</reference>
<protein>
    <submittedName>
        <fullName evidence="3">Small integral membrane protein 38</fullName>
    </submittedName>
</protein>
<dbReference type="RefSeq" id="XP_060543195.1">
    <property type="nucleotide sequence ID" value="XM_060687212.1"/>
</dbReference>
<evidence type="ECO:0000256" key="1">
    <source>
        <dbReference type="SAM" id="Phobius"/>
    </source>
</evidence>
<keyword evidence="1" id="KW-0812">Transmembrane</keyword>
<feature type="transmembrane region" description="Helical" evidence="1">
    <location>
        <begin position="6"/>
        <end position="30"/>
    </location>
</feature>
<dbReference type="Proteomes" id="UP001652622">
    <property type="component" value="Unplaced"/>
</dbReference>
<proteinExistence type="predicted"/>
<name>A0ABM3Z4A1_PANGU</name>
<gene>
    <name evidence="3" type="primary">SMIM38</name>
</gene>
<evidence type="ECO:0000313" key="3">
    <source>
        <dbReference type="RefSeq" id="XP_060543195.1"/>
    </source>
</evidence>
<dbReference type="GeneID" id="132710584"/>
<organism evidence="2 3">
    <name type="scientific">Pantherophis guttatus</name>
    <name type="common">Corn snake</name>
    <name type="synonym">Elaphe guttata</name>
    <dbReference type="NCBI Taxonomy" id="94885"/>
    <lineage>
        <taxon>Eukaryota</taxon>
        <taxon>Metazoa</taxon>
        <taxon>Chordata</taxon>
        <taxon>Craniata</taxon>
        <taxon>Vertebrata</taxon>
        <taxon>Euteleostomi</taxon>
        <taxon>Lepidosauria</taxon>
        <taxon>Squamata</taxon>
        <taxon>Bifurcata</taxon>
        <taxon>Unidentata</taxon>
        <taxon>Episquamata</taxon>
        <taxon>Toxicofera</taxon>
        <taxon>Serpentes</taxon>
        <taxon>Colubroidea</taxon>
        <taxon>Colubridae</taxon>
        <taxon>Colubrinae</taxon>
        <taxon>Pantherophis</taxon>
    </lineage>
</organism>
<keyword evidence="1" id="KW-1133">Transmembrane helix</keyword>
<evidence type="ECO:0000313" key="2">
    <source>
        <dbReference type="Proteomes" id="UP001652622"/>
    </source>
</evidence>
<keyword evidence="1" id="KW-0472">Membrane</keyword>
<keyword evidence="2" id="KW-1185">Reference proteome</keyword>
<accession>A0ABM3Z4A1</accession>